<dbReference type="Proteomes" id="UP000799118">
    <property type="component" value="Unassembled WGS sequence"/>
</dbReference>
<keyword evidence="3" id="KW-1185">Reference proteome</keyword>
<feature type="non-terminal residue" evidence="2">
    <location>
        <position position="1"/>
    </location>
</feature>
<accession>A0A6A4GF72</accession>
<reference evidence="2" key="1">
    <citation type="journal article" date="2019" name="Environ. Microbiol.">
        <title>Fungal ecological strategies reflected in gene transcription - a case study of two litter decomposers.</title>
        <authorList>
            <person name="Barbi F."/>
            <person name="Kohler A."/>
            <person name="Barry K."/>
            <person name="Baskaran P."/>
            <person name="Daum C."/>
            <person name="Fauchery L."/>
            <person name="Ihrmark K."/>
            <person name="Kuo A."/>
            <person name="LaButti K."/>
            <person name="Lipzen A."/>
            <person name="Morin E."/>
            <person name="Grigoriev I.V."/>
            <person name="Henrissat B."/>
            <person name="Lindahl B."/>
            <person name="Martin F."/>
        </authorList>
    </citation>
    <scope>NUCLEOTIDE SEQUENCE</scope>
    <source>
        <strain evidence="2">JB14</strain>
    </source>
</reference>
<dbReference type="OrthoDB" id="2686689at2759"/>
<feature type="region of interest" description="Disordered" evidence="1">
    <location>
        <begin position="50"/>
        <end position="69"/>
    </location>
</feature>
<protein>
    <submittedName>
        <fullName evidence="2">Uncharacterized protein</fullName>
    </submittedName>
</protein>
<proteinExistence type="predicted"/>
<dbReference type="AlphaFoldDB" id="A0A6A4GF72"/>
<evidence type="ECO:0000256" key="1">
    <source>
        <dbReference type="SAM" id="MobiDB-lite"/>
    </source>
</evidence>
<dbReference type="EMBL" id="ML770225">
    <property type="protein sequence ID" value="KAE9384091.1"/>
    <property type="molecule type" value="Genomic_DNA"/>
</dbReference>
<evidence type="ECO:0000313" key="3">
    <source>
        <dbReference type="Proteomes" id="UP000799118"/>
    </source>
</evidence>
<name>A0A6A4GF72_9AGAR</name>
<evidence type="ECO:0000313" key="2">
    <source>
        <dbReference type="EMBL" id="KAE9384091.1"/>
    </source>
</evidence>
<feature type="compositionally biased region" description="Basic and acidic residues" evidence="1">
    <location>
        <begin position="60"/>
        <end position="69"/>
    </location>
</feature>
<organism evidence="2 3">
    <name type="scientific">Gymnopus androsaceus JB14</name>
    <dbReference type="NCBI Taxonomy" id="1447944"/>
    <lineage>
        <taxon>Eukaryota</taxon>
        <taxon>Fungi</taxon>
        <taxon>Dikarya</taxon>
        <taxon>Basidiomycota</taxon>
        <taxon>Agaricomycotina</taxon>
        <taxon>Agaricomycetes</taxon>
        <taxon>Agaricomycetidae</taxon>
        <taxon>Agaricales</taxon>
        <taxon>Marasmiineae</taxon>
        <taxon>Omphalotaceae</taxon>
        <taxon>Gymnopus</taxon>
    </lineage>
</organism>
<sequence length="138" mass="15797">HNKSPLSIYELSNTKAINRGYWHSDPGDSVGDVSEDSYRQEDITLLPTMDELWDDPYGQSDRELGSVEEEQKKDMVVNEDKEIQLARDVLQDFDMTKEDGIWGIDVYCQAVIVMKTKINMNQIQVHSNTELAAIKMSN</sequence>
<gene>
    <name evidence="2" type="ORF">BT96DRAFT_950804</name>
</gene>